<proteinExistence type="predicted"/>
<dbReference type="Gene3D" id="3.40.630.30">
    <property type="match status" value="1"/>
</dbReference>
<keyword evidence="2" id="KW-0012">Acyltransferase</keyword>
<keyword evidence="1 4" id="KW-0808">Transferase</keyword>
<dbReference type="CDD" id="cd04301">
    <property type="entry name" value="NAT_SF"/>
    <property type="match status" value="1"/>
</dbReference>
<organism evidence="4 5">
    <name type="scientific">Xaviernesmea oryzae</name>
    <dbReference type="NCBI Taxonomy" id="464029"/>
    <lineage>
        <taxon>Bacteria</taxon>
        <taxon>Pseudomonadati</taxon>
        <taxon>Pseudomonadota</taxon>
        <taxon>Alphaproteobacteria</taxon>
        <taxon>Hyphomicrobiales</taxon>
        <taxon>Rhizobiaceae</taxon>
        <taxon>Rhizobium/Agrobacterium group</taxon>
        <taxon>Xaviernesmea</taxon>
    </lineage>
</organism>
<evidence type="ECO:0000256" key="1">
    <source>
        <dbReference type="ARBA" id="ARBA00022679"/>
    </source>
</evidence>
<dbReference type="PANTHER" id="PTHR43800">
    <property type="entry name" value="PEPTIDYL-LYSINE N-ACETYLTRANSFERASE YJAB"/>
    <property type="match status" value="1"/>
</dbReference>
<protein>
    <submittedName>
        <fullName evidence="4">Acetyltransferase (GNAT) domain-containing protein</fullName>
    </submittedName>
</protein>
<gene>
    <name evidence="4" type="ORF">SAMN02982989_3851</name>
</gene>
<dbReference type="STRING" id="464029.SAMN02982989_3851"/>
<evidence type="ECO:0000256" key="2">
    <source>
        <dbReference type="ARBA" id="ARBA00023315"/>
    </source>
</evidence>
<dbReference type="PROSITE" id="PS51186">
    <property type="entry name" value="GNAT"/>
    <property type="match status" value="1"/>
</dbReference>
<dbReference type="Pfam" id="PF00583">
    <property type="entry name" value="Acetyltransf_1"/>
    <property type="match status" value="1"/>
</dbReference>
<dbReference type="SUPFAM" id="SSF55729">
    <property type="entry name" value="Acyl-CoA N-acyltransferases (Nat)"/>
    <property type="match status" value="1"/>
</dbReference>
<accession>A0A1X7GH63</accession>
<dbReference type="OrthoDB" id="275336at2"/>
<dbReference type="RefSeq" id="WP_085424488.1">
    <property type="nucleotide sequence ID" value="NZ_FXAF01000011.1"/>
</dbReference>
<dbReference type="PANTHER" id="PTHR43800:SF1">
    <property type="entry name" value="PEPTIDYL-LYSINE N-ACETYLTRANSFERASE YJAB"/>
    <property type="match status" value="1"/>
</dbReference>
<evidence type="ECO:0000313" key="5">
    <source>
        <dbReference type="Proteomes" id="UP000192903"/>
    </source>
</evidence>
<dbReference type="InterPro" id="IPR016181">
    <property type="entry name" value="Acyl_CoA_acyltransferase"/>
</dbReference>
<keyword evidence="5" id="KW-1185">Reference proteome</keyword>
<dbReference type="Proteomes" id="UP000192903">
    <property type="component" value="Unassembled WGS sequence"/>
</dbReference>
<dbReference type="GO" id="GO:0016747">
    <property type="term" value="F:acyltransferase activity, transferring groups other than amino-acyl groups"/>
    <property type="evidence" value="ECO:0007669"/>
    <property type="project" value="InterPro"/>
</dbReference>
<name>A0A1X7GH63_9HYPH</name>
<reference evidence="5" key="1">
    <citation type="submission" date="2017-04" db="EMBL/GenBank/DDBJ databases">
        <authorList>
            <person name="Varghese N."/>
            <person name="Submissions S."/>
        </authorList>
    </citation>
    <scope>NUCLEOTIDE SEQUENCE [LARGE SCALE GENOMIC DNA]</scope>
    <source>
        <strain evidence="5">B4P</strain>
    </source>
</reference>
<evidence type="ECO:0000313" key="4">
    <source>
        <dbReference type="EMBL" id="SMF69791.1"/>
    </source>
</evidence>
<dbReference type="InterPro" id="IPR000182">
    <property type="entry name" value="GNAT_dom"/>
</dbReference>
<sequence>MKTDNPLLPLGYSAVPPGKLATVVTCLEMFAPPPAKPAPAADPSLALEHWQSPDIESYRALFRAVGENWMWVSRLAMADENLAAILNDPKVEIHALTDRGRPVGLLELDFRQDGECELVYFGLVSDAIGKGAGRFLMNKAIEKAWAGPIRRFWVHTCHLDSPQALQFYQRSGFKPYATMVEILDDPRLTGLLPKSASTQIPLIEP</sequence>
<dbReference type="EMBL" id="FXAF01000011">
    <property type="protein sequence ID" value="SMF69791.1"/>
    <property type="molecule type" value="Genomic_DNA"/>
</dbReference>
<feature type="domain" description="N-acetyltransferase" evidence="3">
    <location>
        <begin position="45"/>
        <end position="197"/>
    </location>
</feature>
<evidence type="ECO:0000259" key="3">
    <source>
        <dbReference type="PROSITE" id="PS51186"/>
    </source>
</evidence>
<dbReference type="AlphaFoldDB" id="A0A1X7GH63"/>